<keyword evidence="6" id="KW-0560">Oxidoreductase</keyword>
<dbReference type="STRING" id="112498.A0A2D3UTD7"/>
<dbReference type="SUPFAM" id="SSF52343">
    <property type="entry name" value="Ferredoxin reductase-like, C-terminal NADP-linked domain"/>
    <property type="match status" value="1"/>
</dbReference>
<dbReference type="EMBL" id="FJUY01000001">
    <property type="protein sequence ID" value="CZT15077.1"/>
    <property type="molecule type" value="Genomic_DNA"/>
</dbReference>
<evidence type="ECO:0000256" key="7">
    <source>
        <dbReference type="ARBA" id="ARBA00023065"/>
    </source>
</evidence>
<dbReference type="GO" id="GO:0000293">
    <property type="term" value="F:ferric-chelate reductase activity"/>
    <property type="evidence" value="ECO:0007669"/>
    <property type="project" value="UniProtKB-ARBA"/>
</dbReference>
<evidence type="ECO:0000313" key="15">
    <source>
        <dbReference type="Proteomes" id="UP000225277"/>
    </source>
</evidence>
<dbReference type="Pfam" id="PF08030">
    <property type="entry name" value="NAD_binding_6"/>
    <property type="match status" value="1"/>
</dbReference>
<dbReference type="GeneID" id="35606658"/>
<protein>
    <recommendedName>
        <fullName evidence="16">FAD-binding FR-type domain-containing protein</fullName>
    </recommendedName>
</protein>
<dbReference type="PANTHER" id="PTHR32361:SF9">
    <property type="entry name" value="FERRIC REDUCTASE TRANSMEMBRANE COMPONENT 3-RELATED"/>
    <property type="match status" value="1"/>
</dbReference>
<name>A0A2D3UTD7_9PEZI</name>
<dbReference type="Proteomes" id="UP000225277">
    <property type="component" value="Unassembled WGS sequence"/>
</dbReference>
<evidence type="ECO:0000259" key="11">
    <source>
        <dbReference type="Pfam" id="PF01794"/>
    </source>
</evidence>
<dbReference type="InterPro" id="IPR039261">
    <property type="entry name" value="FNR_nucleotide-bd"/>
</dbReference>
<dbReference type="InterPro" id="IPR051410">
    <property type="entry name" value="Ferric/Cupric_Reductase"/>
</dbReference>
<feature type="transmembrane region" description="Helical" evidence="9">
    <location>
        <begin position="385"/>
        <end position="405"/>
    </location>
</feature>
<dbReference type="CDD" id="cd06186">
    <property type="entry name" value="NOX_Duox_like_FAD_NADP"/>
    <property type="match status" value="1"/>
</dbReference>
<dbReference type="InterPro" id="IPR013112">
    <property type="entry name" value="FAD-bd_8"/>
</dbReference>
<dbReference type="SFLD" id="SFLDG01168">
    <property type="entry name" value="Ferric_reductase_subgroup_(FRE"/>
    <property type="match status" value="1"/>
</dbReference>
<keyword evidence="5 9" id="KW-1133">Transmembrane helix</keyword>
<dbReference type="RefSeq" id="XP_023621974.1">
    <property type="nucleotide sequence ID" value="XM_023766206.1"/>
</dbReference>
<dbReference type="PANTHER" id="PTHR32361">
    <property type="entry name" value="FERRIC/CUPRIC REDUCTASE TRANSMEMBRANE COMPONENT"/>
    <property type="match status" value="1"/>
</dbReference>
<evidence type="ECO:0000256" key="6">
    <source>
        <dbReference type="ARBA" id="ARBA00023002"/>
    </source>
</evidence>
<evidence type="ECO:0008006" key="16">
    <source>
        <dbReference type="Google" id="ProtNLM"/>
    </source>
</evidence>
<keyword evidence="2" id="KW-0813">Transport</keyword>
<dbReference type="SFLD" id="SFLDS00052">
    <property type="entry name" value="Ferric_Reductase_Domain"/>
    <property type="match status" value="1"/>
</dbReference>
<feature type="transmembrane region" description="Helical" evidence="9">
    <location>
        <begin position="356"/>
        <end position="378"/>
    </location>
</feature>
<feature type="transmembrane region" description="Helical" evidence="9">
    <location>
        <begin position="322"/>
        <end position="341"/>
    </location>
</feature>
<keyword evidence="3 9" id="KW-0812">Transmembrane</keyword>
<feature type="signal peptide" evidence="10">
    <location>
        <begin position="1"/>
        <end position="19"/>
    </location>
</feature>
<feature type="transmembrane region" description="Helical" evidence="9">
    <location>
        <begin position="242"/>
        <end position="263"/>
    </location>
</feature>
<dbReference type="InterPro" id="IPR013121">
    <property type="entry name" value="Fe_red_NAD-bd_6"/>
</dbReference>
<accession>A0A2D3UTD7</accession>
<dbReference type="GO" id="GO:0005886">
    <property type="term" value="C:plasma membrane"/>
    <property type="evidence" value="ECO:0007669"/>
    <property type="project" value="TreeGrafter"/>
</dbReference>
<evidence type="ECO:0000256" key="10">
    <source>
        <dbReference type="SAM" id="SignalP"/>
    </source>
</evidence>
<feature type="domain" description="Ferric reductase NAD binding" evidence="13">
    <location>
        <begin position="596"/>
        <end position="719"/>
    </location>
</feature>
<keyword evidence="10" id="KW-0732">Signal</keyword>
<reference evidence="14 15" key="1">
    <citation type="submission" date="2016-03" db="EMBL/GenBank/DDBJ databases">
        <authorList>
            <person name="Ploux O."/>
        </authorList>
    </citation>
    <scope>NUCLEOTIDE SEQUENCE [LARGE SCALE GENOMIC DNA]</scope>
    <source>
        <strain evidence="14 15">URUG2</strain>
    </source>
</reference>
<evidence type="ECO:0000256" key="5">
    <source>
        <dbReference type="ARBA" id="ARBA00022989"/>
    </source>
</evidence>
<dbReference type="Pfam" id="PF01794">
    <property type="entry name" value="Ferric_reduct"/>
    <property type="match status" value="1"/>
</dbReference>
<evidence type="ECO:0000256" key="4">
    <source>
        <dbReference type="ARBA" id="ARBA00022982"/>
    </source>
</evidence>
<dbReference type="GO" id="GO:0006879">
    <property type="term" value="P:intracellular iron ion homeostasis"/>
    <property type="evidence" value="ECO:0007669"/>
    <property type="project" value="TreeGrafter"/>
</dbReference>
<evidence type="ECO:0000259" key="13">
    <source>
        <dbReference type="Pfam" id="PF08030"/>
    </source>
</evidence>
<keyword evidence="7" id="KW-0406">Ion transport</keyword>
<sequence length="739" mass="83111">MRLGAQLTFLAFWSQQVAAVTYIQKSQYCVSACSTALQHVSFGGQMPAMMAPAVPCTSQLYIDSLFYCAATYCTEKQVDSGLSYSNETCKSEAGQALPSYTAFKANQYPMSIARVQRISQKEAKTKTDEPVLPDRGLFDLGYASTSATNKSDYFNWTFTWALYGYWGLVIVVGMVNRIVQFGRHRRSPQPDLIRGKVIERQSGSTIARAHRAVRRSLLMPLAFGNRDGKTPKWAAIPSRTEALLVATYVVMNIVFMFPGYDLVEGNLNSPEKRMQLGHYVCNRAGTLALANIPIIWVFAARNDPLLWLTGWSYATYSQFHRWSARIATLLAIVHASGYSILDTWQGRYLTAWTVEFWYCGAIAVVSMSVLVGSSIYMVRKRWYDVFLVLHISFAVVLLVALWFHLKIHNGAYNGYIWPAVAIWALDRLLRISRVAYFSLIPSIKGVQATAEWDESKDLVRLDVTDFFKNTKTTPGGFYYVYEPGRIRGYESHPFTLCSWNYPNPTSTKGSETSSMEEKREDYDANLRAEFKDVELGVDKVITNETIPDTRGSNDARHTFLIRPKDGFTQRLRHKHSKQFHVLLEGPYGLELYMHQYAAVVMIVGGSGITAAVSRTYSLLRKTAPPYVRLVWVAQKQATVDDVCANELSGVLGNSRFKMDVFLTSDETKGVPLNDVPYGLHSGRPNVDVILDEERDKCAGSMAVFCCGPPGLDASVRNSVVRLLREDGPHVAFLEERFSW</sequence>
<evidence type="ECO:0000259" key="12">
    <source>
        <dbReference type="Pfam" id="PF08022"/>
    </source>
</evidence>
<dbReference type="InterPro" id="IPR013130">
    <property type="entry name" value="Fe3_Rdtase_TM_dom"/>
</dbReference>
<evidence type="ECO:0000256" key="1">
    <source>
        <dbReference type="ARBA" id="ARBA00004141"/>
    </source>
</evidence>
<keyword evidence="8 9" id="KW-0472">Membrane</keyword>
<dbReference type="AlphaFoldDB" id="A0A2D3UTD7"/>
<dbReference type="OrthoDB" id="167398at2759"/>
<dbReference type="Pfam" id="PF08022">
    <property type="entry name" value="FAD_binding_8"/>
    <property type="match status" value="1"/>
</dbReference>
<dbReference type="GO" id="GO:0006826">
    <property type="term" value="P:iron ion transport"/>
    <property type="evidence" value="ECO:0007669"/>
    <property type="project" value="TreeGrafter"/>
</dbReference>
<gene>
    <name evidence="14" type="ORF">RCC_12099</name>
</gene>
<dbReference type="Gene3D" id="3.40.50.80">
    <property type="entry name" value="Nucleotide-binding domain of ferredoxin-NADP reductase (FNR) module"/>
    <property type="match status" value="1"/>
</dbReference>
<dbReference type="GO" id="GO:0015677">
    <property type="term" value="P:copper ion import"/>
    <property type="evidence" value="ECO:0007669"/>
    <property type="project" value="TreeGrafter"/>
</dbReference>
<organism evidence="14 15">
    <name type="scientific">Ramularia collo-cygni</name>
    <dbReference type="NCBI Taxonomy" id="112498"/>
    <lineage>
        <taxon>Eukaryota</taxon>
        <taxon>Fungi</taxon>
        <taxon>Dikarya</taxon>
        <taxon>Ascomycota</taxon>
        <taxon>Pezizomycotina</taxon>
        <taxon>Dothideomycetes</taxon>
        <taxon>Dothideomycetidae</taxon>
        <taxon>Mycosphaerellales</taxon>
        <taxon>Mycosphaerellaceae</taxon>
        <taxon>Ramularia</taxon>
    </lineage>
</organism>
<evidence type="ECO:0000256" key="2">
    <source>
        <dbReference type="ARBA" id="ARBA00022448"/>
    </source>
</evidence>
<evidence type="ECO:0000313" key="14">
    <source>
        <dbReference type="EMBL" id="CZT15077.1"/>
    </source>
</evidence>
<proteinExistence type="predicted"/>
<comment type="subcellular location">
    <subcellularLocation>
        <location evidence="1">Membrane</location>
        <topology evidence="1">Multi-pass membrane protein</topology>
    </subcellularLocation>
</comment>
<evidence type="ECO:0000256" key="8">
    <source>
        <dbReference type="ARBA" id="ARBA00023136"/>
    </source>
</evidence>
<feature type="transmembrane region" description="Helical" evidence="9">
    <location>
        <begin position="283"/>
        <end position="301"/>
    </location>
</feature>
<evidence type="ECO:0000256" key="9">
    <source>
        <dbReference type="SAM" id="Phobius"/>
    </source>
</evidence>
<feature type="domain" description="Ferric oxidoreductase" evidence="11">
    <location>
        <begin position="284"/>
        <end position="400"/>
    </location>
</feature>
<feature type="transmembrane region" description="Helical" evidence="9">
    <location>
        <begin position="160"/>
        <end position="179"/>
    </location>
</feature>
<feature type="domain" description="FAD-binding 8" evidence="12">
    <location>
        <begin position="456"/>
        <end position="588"/>
    </location>
</feature>
<evidence type="ECO:0000256" key="3">
    <source>
        <dbReference type="ARBA" id="ARBA00022692"/>
    </source>
</evidence>
<keyword evidence="4" id="KW-0249">Electron transport</keyword>
<feature type="chain" id="PRO_5013871334" description="FAD-binding FR-type domain-containing protein" evidence="10">
    <location>
        <begin position="20"/>
        <end position="739"/>
    </location>
</feature>
<keyword evidence="15" id="KW-1185">Reference proteome</keyword>